<dbReference type="EMBL" id="CP102381">
    <property type="protein sequence ID" value="WEJ62121.1"/>
    <property type="molecule type" value="Genomic_DNA"/>
</dbReference>
<accession>A0ABY8C823</accession>
<evidence type="ECO:0000313" key="1">
    <source>
        <dbReference type="EMBL" id="WEJ62121.1"/>
    </source>
</evidence>
<dbReference type="Gene3D" id="3.30.428.10">
    <property type="entry name" value="HIT-like"/>
    <property type="match status" value="1"/>
</dbReference>
<keyword evidence="2" id="KW-1185">Reference proteome</keyword>
<dbReference type="SUPFAM" id="SSF54197">
    <property type="entry name" value="HIT-like"/>
    <property type="match status" value="1"/>
</dbReference>
<dbReference type="InterPro" id="IPR036265">
    <property type="entry name" value="HIT-like_sf"/>
</dbReference>
<name>A0ABY8C823_9GAMM</name>
<proteinExistence type="predicted"/>
<protein>
    <recommendedName>
        <fullName evidence="3">Diadenosine tetraphosphate (Ap4A) HIT family hydrolase</fullName>
    </recommendedName>
</protein>
<evidence type="ECO:0008006" key="3">
    <source>
        <dbReference type="Google" id="ProtNLM"/>
    </source>
</evidence>
<evidence type="ECO:0000313" key="2">
    <source>
        <dbReference type="Proteomes" id="UP001222275"/>
    </source>
</evidence>
<sequence length="137" mass="16021">MDLILPTHTPEILETTFDSVYLYDHPLYSLMAEKTAMKWLLVVPKKALDAEGDLDYIQNLYGSIYQLIGFMQKHKIGEHFNIAKIGNKNPNQHIHLIFREENDEVWPDAVWCHEPLKPSLKTPEKLKLALKDFYQNL</sequence>
<dbReference type="Proteomes" id="UP001222275">
    <property type="component" value="Chromosome"/>
</dbReference>
<reference evidence="1 2" key="1">
    <citation type="submission" date="2022-06" db="EMBL/GenBank/DDBJ databases">
        <title>Thiomicrohabdus sp. nov, an obligately chemolithoautotrophic, sulfur-oxidizing bacterium isolated from beach of Guanyin Mountain. Amoy.</title>
        <authorList>
            <person name="Zhu H."/>
        </authorList>
    </citation>
    <scope>NUCLEOTIDE SEQUENCE [LARGE SCALE GENOMIC DNA]</scope>
    <source>
        <strain evidence="1 2">XGS-01</strain>
    </source>
</reference>
<dbReference type="RefSeq" id="WP_275594378.1">
    <property type="nucleotide sequence ID" value="NZ_CP102381.1"/>
</dbReference>
<gene>
    <name evidence="1" type="ORF">NR989_08875</name>
</gene>
<organism evidence="1 2">
    <name type="scientific">Thiomicrorhabdus lithotrophica</name>
    <dbReference type="NCBI Taxonomy" id="2949997"/>
    <lineage>
        <taxon>Bacteria</taxon>
        <taxon>Pseudomonadati</taxon>
        <taxon>Pseudomonadota</taxon>
        <taxon>Gammaproteobacteria</taxon>
        <taxon>Thiotrichales</taxon>
        <taxon>Piscirickettsiaceae</taxon>
        <taxon>Thiomicrorhabdus</taxon>
    </lineage>
</organism>